<sequence>MKRAIITKLDENHFEYMANEMEKYYDPFSFLFIGPTGYYVRQISDKFSEKLGKTINRDAFRVINQYVVETLKLNNMDTVFFDRDFFKAFIASQIEEYIKNEKDDEYLEFLRTVSRSKGILNYILELFEKAWEIKVSSGDFLTPYYYEINQLLEKNEKISKLILNLLNDTSLIMQKSGNIFDQITTYKWYVEEYFEEKKKNLVLSGFFDIPPILKDVFKKMFKNFENVYFYVWEQINDRAFNQLNDIYNFLKSEGFKIEETIPHTLKLKDKTKVTSYKNSIVEIYEITGKIKELLINGKSPNEIAIVVPNFSIAKQFSEKLTEIGIPNNVNLQSKLSESKIVKILLQPIKTIYYNFETEDLLALIESPYIDTRQLTIEKIEKFFREFRMLDEKFSKEKIQEISAHIKQLEKIKDDDTYQDRMEKIEEYKVFIEILDNLLNLLEEVKNGITNDFITWFIEFIKFSIEKFDIFTNDKYLFEIKEEKNALIKFIEVLNNLKSYNLKINSWRTFYKILTSIINVEKYRFSERKENAIDIFDITQARFVRKKFKFFVNFTDAFYPNFDINPLILNVLSDPNKLRSFNEEIERRNVILSLIFSENNHISFPHSTLSGEPILPSTYATEFGEVKDIETSFYIIPQASKIYSEFDKNLYKAFNEERKLKLNVEWKSSLNVKKVSHSLISTYVNCPFKLFLSEKANVRNIDSDKSNLYIGIFYHRVLKRYFEEVVFELKKLVEEVYDEVFIEEFFQYSIPKSINIENYTKKLNEFLMHLHENVESKNIYQLEKTYMTKLRGNILAEARIDRIDKDKDSYTIIDYKKNSKNSDMGQLLLYDYIFKSNINKDFETTLLFLGIEDRKSYKIKRIKEKIYYNYYKSEKEIDYDIYLSWLDSILEKLTSGDITPIFVEQNNVKPFMMYLKDMGFKIQSKKRFCKSYAVSCHFYEICKNFEIYNNVKLVEK</sequence>
<evidence type="ECO:0000259" key="1">
    <source>
        <dbReference type="Pfam" id="PF12705"/>
    </source>
</evidence>
<accession>A0ABX3IID0</accession>
<dbReference type="Pfam" id="PF12705">
    <property type="entry name" value="PDDEXK_1"/>
    <property type="match status" value="1"/>
</dbReference>
<dbReference type="InterPro" id="IPR038726">
    <property type="entry name" value="PDDEXK_AddAB-type"/>
</dbReference>
<name>A0ABX3IID0_9BACT</name>
<dbReference type="RefSeq" id="WP_077197996.1">
    <property type="nucleotide sequence ID" value="NZ_LBFC01000009.1"/>
</dbReference>
<dbReference type="Proteomes" id="UP000242616">
    <property type="component" value="Unassembled WGS sequence"/>
</dbReference>
<dbReference type="EMBL" id="LBFC01000009">
    <property type="protein sequence ID" value="ONN27573.1"/>
    <property type="molecule type" value="Genomic_DNA"/>
</dbReference>
<evidence type="ECO:0000313" key="3">
    <source>
        <dbReference type="Proteomes" id="UP000242616"/>
    </source>
</evidence>
<protein>
    <recommendedName>
        <fullName evidence="1">PD-(D/E)XK endonuclease-like domain-containing protein</fullName>
    </recommendedName>
</protein>
<organism evidence="2 3">
    <name type="scientific">Thermosipho affectus</name>
    <dbReference type="NCBI Taxonomy" id="660294"/>
    <lineage>
        <taxon>Bacteria</taxon>
        <taxon>Thermotogati</taxon>
        <taxon>Thermotogota</taxon>
        <taxon>Thermotogae</taxon>
        <taxon>Thermotogales</taxon>
        <taxon>Fervidobacteriaceae</taxon>
        <taxon>Thermosipho</taxon>
    </lineage>
</organism>
<proteinExistence type="predicted"/>
<dbReference type="InterPro" id="IPR027417">
    <property type="entry name" value="P-loop_NTPase"/>
</dbReference>
<feature type="domain" description="PD-(D/E)XK endonuclease-like" evidence="1">
    <location>
        <begin position="674"/>
        <end position="898"/>
    </location>
</feature>
<evidence type="ECO:0000313" key="2">
    <source>
        <dbReference type="EMBL" id="ONN27573.1"/>
    </source>
</evidence>
<comment type="caution">
    <text evidence="2">The sequence shown here is derived from an EMBL/GenBank/DDBJ whole genome shotgun (WGS) entry which is preliminary data.</text>
</comment>
<keyword evidence="3" id="KW-1185">Reference proteome</keyword>
<dbReference type="SUPFAM" id="SSF52540">
    <property type="entry name" value="P-loop containing nucleoside triphosphate hydrolases"/>
    <property type="match status" value="1"/>
</dbReference>
<reference evidence="2 3" key="1">
    <citation type="submission" date="2015-06" db="EMBL/GenBank/DDBJ databases">
        <title>Genome sequencing of Thermotogales isolates from hydrothermal vents.</title>
        <authorList>
            <person name="Haverkamp T.H."/>
            <person name="Kublanov I.V."/>
            <person name="Nesbo C.L."/>
        </authorList>
    </citation>
    <scope>NUCLEOTIDE SEQUENCE [LARGE SCALE GENOMIC DNA]</scope>
    <source>
        <strain evidence="3">ik275mar</strain>
    </source>
</reference>
<gene>
    <name evidence="2" type="ORF">XJ44_02845</name>
</gene>